<keyword evidence="2" id="KW-0808">Transferase</keyword>
<dbReference type="EMBL" id="FPLD01000014">
    <property type="protein sequence ID" value="SGY84642.1"/>
    <property type="molecule type" value="Genomic_DNA"/>
</dbReference>
<evidence type="ECO:0000313" key="3">
    <source>
        <dbReference type="Proteomes" id="UP000182660"/>
    </source>
</evidence>
<reference evidence="1 3" key="1">
    <citation type="submission" date="2016-11" db="EMBL/GenBank/DDBJ databases">
        <authorList>
            <person name="Klemetsen T."/>
        </authorList>
    </citation>
    <scope>NUCLEOTIDE SEQUENCE [LARGE SCALE GENOMIC DNA]</scope>
    <source>
        <strain evidence="1">MT 2528</strain>
    </source>
</reference>
<evidence type="ECO:0000313" key="1">
    <source>
        <dbReference type="EMBL" id="SGY83415.1"/>
    </source>
</evidence>
<protein>
    <submittedName>
        <fullName evidence="2">Uracil phosphoribosyltransferase</fullName>
    </submittedName>
</protein>
<reference evidence="2 4" key="2">
    <citation type="submission" date="2016-11" db="EMBL/GenBank/DDBJ databases">
        <authorList>
            <person name="Jaros S."/>
            <person name="Januszkiewicz K."/>
            <person name="Wedrychowicz H."/>
        </authorList>
    </citation>
    <scope>NUCLEOTIDE SEQUENCE [LARGE SCALE GENOMIC DNA]</scope>
    <source>
        <strain evidence="2">NVI 5450</strain>
    </source>
</reference>
<dbReference type="AlphaFoldDB" id="A0A1L0AD38"/>
<keyword evidence="3" id="KW-1185">Reference proteome</keyword>
<dbReference type="GeneID" id="61294162"/>
<dbReference type="Proteomes" id="UP000182660">
    <property type="component" value="Unassembled WGS sequence"/>
</dbReference>
<evidence type="ECO:0000313" key="4">
    <source>
        <dbReference type="Proteomes" id="UP000183794"/>
    </source>
</evidence>
<dbReference type="OrthoDB" id="6402021at2"/>
<dbReference type="EMBL" id="FPLJ01000016">
    <property type="protein sequence ID" value="SGY83415.1"/>
    <property type="molecule type" value="Genomic_DNA"/>
</dbReference>
<dbReference type="RefSeq" id="WP_045109140.1">
    <property type="nucleotide sequence ID" value="NZ_CAWQZC010000056.1"/>
</dbReference>
<organism evidence="2 4">
    <name type="scientific">Moritella viscosa</name>
    <dbReference type="NCBI Taxonomy" id="80854"/>
    <lineage>
        <taxon>Bacteria</taxon>
        <taxon>Pseudomonadati</taxon>
        <taxon>Pseudomonadota</taxon>
        <taxon>Gammaproteobacteria</taxon>
        <taxon>Alteromonadales</taxon>
        <taxon>Moritellaceae</taxon>
        <taxon>Moritella</taxon>
    </lineage>
</organism>
<name>A0A1L0AD38_9GAMM</name>
<proteinExistence type="predicted"/>
<dbReference type="Proteomes" id="UP000183794">
    <property type="component" value="Unassembled WGS sequence"/>
</dbReference>
<evidence type="ECO:0000313" key="2">
    <source>
        <dbReference type="EMBL" id="SGY84642.1"/>
    </source>
</evidence>
<accession>A0A1L0AD38</accession>
<gene>
    <name evidence="1" type="ORF">MT2528_0427</name>
    <name evidence="2" type="ORF">NVI5450_0411</name>
</gene>
<sequence length="38" mass="4484">MDGKETESDRYFDIDIEKIYLLNMLLIWGGYLVGNQTE</sequence>
<dbReference type="GO" id="GO:0016757">
    <property type="term" value="F:glycosyltransferase activity"/>
    <property type="evidence" value="ECO:0007669"/>
    <property type="project" value="UniProtKB-KW"/>
</dbReference>
<keyword evidence="2" id="KW-0328">Glycosyltransferase</keyword>